<reference evidence="2 6" key="2">
    <citation type="submission" date="2017-09" db="EMBL/GenBank/DDBJ databases">
        <title>Molecular Epidemiology of Livestock-Associated Methicillin Resistant Staphylococcus aureus (LA-MRSA) and Extended-Spectrum Beta-Lactamase (ESBL)-Producing Enterobacteriaceae in Pigs and Exposed Workers in Cameroon and South Africa.</title>
        <authorList>
            <person name="Founou L."/>
            <person name="Founou R.C."/>
            <person name="Allam M."/>
            <person name="Ismail A."/>
            <person name="Essack S.Y."/>
        </authorList>
    </citation>
    <scope>NUCLEOTIDE SEQUENCE [LARGE SCALE GENOMIC DNA]</scope>
    <source>
        <strain evidence="2 6">HH516E4IA</strain>
    </source>
</reference>
<evidence type="ECO:0000313" key="4">
    <source>
        <dbReference type="EMBL" id="STW50133.1"/>
    </source>
</evidence>
<dbReference type="Proteomes" id="UP000255167">
    <property type="component" value="Unassembled WGS sequence"/>
</dbReference>
<dbReference type="EMBL" id="WJWF01000029">
    <property type="protein sequence ID" value="MRL38245.1"/>
    <property type="molecule type" value="Genomic_DNA"/>
</dbReference>
<dbReference type="Proteomes" id="UP000245817">
    <property type="component" value="Unassembled WGS sequence"/>
</dbReference>
<reference evidence="1" key="4">
    <citation type="submission" date="2019-10" db="EMBL/GenBank/DDBJ databases">
        <title>Molecular typing, antibiotic resistance determination and virulence profiling for 36 multidrug-resistant clinical Klebsiella pneumoniae isolates using second- and third-generation sequencing.</title>
        <authorList>
            <person name="Shelenkov A."/>
            <person name="Mikhaylova Y."/>
            <person name="Yanushevich Y."/>
            <person name="Samoilov A."/>
            <person name="Petrova L."/>
            <person name="Fomina V."/>
            <person name="Gusarov V."/>
            <person name="Zamyatin M."/>
            <person name="Shagin D."/>
        </authorList>
    </citation>
    <scope>NUCLEOTIDE SEQUENCE [LARGE SCALE GENOMIC DNA]</scope>
    <source>
        <strain evidence="1">CriePir115</strain>
    </source>
</reference>
<accession>A0A060VSZ4</accession>
<dbReference type="Pfam" id="PF05488">
    <property type="entry name" value="PAAR_motif"/>
    <property type="match status" value="1"/>
</dbReference>
<gene>
    <name evidence="2" type="ORF">CP554_13470</name>
    <name evidence="1" type="ORF">GJJ18_22720</name>
    <name evidence="4" type="ORF">NCTC9617_06790</name>
    <name evidence="3" type="ORF">SAMEA2273558_00727</name>
</gene>
<dbReference type="Gene3D" id="2.60.200.60">
    <property type="match status" value="1"/>
</dbReference>
<evidence type="ECO:0000313" key="2">
    <source>
        <dbReference type="EMBL" id="PVU62134.1"/>
    </source>
</evidence>
<evidence type="ECO:0000313" key="6">
    <source>
        <dbReference type="Proteomes" id="UP000245817"/>
    </source>
</evidence>
<evidence type="ECO:0000313" key="5">
    <source>
        <dbReference type="Proteomes" id="UP000077826"/>
    </source>
</evidence>
<evidence type="ECO:0000313" key="3">
    <source>
        <dbReference type="EMBL" id="SBG91233.1"/>
    </source>
</evidence>
<dbReference type="EMBL" id="PCFF01000012">
    <property type="protein sequence ID" value="PVU62134.1"/>
    <property type="molecule type" value="Genomic_DNA"/>
</dbReference>
<evidence type="ECO:0000313" key="7">
    <source>
        <dbReference type="Proteomes" id="UP000255167"/>
    </source>
</evidence>
<dbReference type="InterPro" id="IPR008727">
    <property type="entry name" value="PAAR_motif"/>
</dbReference>
<evidence type="ECO:0000313" key="1">
    <source>
        <dbReference type="EMBL" id="MRL38245.1"/>
    </source>
</evidence>
<dbReference type="CDD" id="cd14744">
    <property type="entry name" value="PAAR_CT_2"/>
    <property type="match status" value="1"/>
</dbReference>
<proteinExistence type="predicted"/>
<reference evidence="3 5" key="1">
    <citation type="submission" date="2016-04" db="EMBL/GenBank/DDBJ databases">
        <authorList>
            <consortium name="Pathogen Informatics"/>
        </authorList>
    </citation>
    <scope>NUCLEOTIDE SEQUENCE [LARGE SCALE GENOMIC DNA]</scope>
    <source>
        <strain evidence="3">K480</strain>
        <strain evidence="5">k480</strain>
    </source>
</reference>
<dbReference type="EMBL" id="FLDK01000002">
    <property type="protein sequence ID" value="SBG91233.1"/>
    <property type="molecule type" value="Genomic_DNA"/>
</dbReference>
<dbReference type="RefSeq" id="WP_004216433.1">
    <property type="nucleotide sequence ID" value="NZ_BAABZY010000035.1"/>
</dbReference>
<sequence length="87" mass="8941">MKGIIRTGDTHTGGGKVLRGSSNMKFGGIGVARLGDPVSCPIKGHGPTVIAEGHPTFSDHGIPVAFHGHRCACGCVLLSSLPQARVR</sequence>
<dbReference type="Proteomes" id="UP000077826">
    <property type="component" value="Unassembled WGS sequence"/>
</dbReference>
<reference evidence="4 7" key="3">
    <citation type="submission" date="2018-06" db="EMBL/GenBank/DDBJ databases">
        <authorList>
            <consortium name="Pathogen Informatics"/>
            <person name="Doyle S."/>
        </authorList>
    </citation>
    <scope>NUCLEOTIDE SEQUENCE [LARGE SCALE GENOMIC DNA]</scope>
    <source>
        <strain evidence="4 7">NCTC9617</strain>
    </source>
</reference>
<dbReference type="EMBL" id="UGNC01000005">
    <property type="protein sequence ID" value="STW50133.1"/>
    <property type="molecule type" value="Genomic_DNA"/>
</dbReference>
<protein>
    <submittedName>
        <fullName evidence="1">PAAR domain-containing protein</fullName>
    </submittedName>
    <submittedName>
        <fullName evidence="4">PAAR motif family protein</fullName>
    </submittedName>
</protein>
<dbReference type="AlphaFoldDB" id="A0A060VSZ4"/>
<organism evidence="4 7">
    <name type="scientific">Klebsiella pneumoniae</name>
    <dbReference type="NCBI Taxonomy" id="573"/>
    <lineage>
        <taxon>Bacteria</taxon>
        <taxon>Pseudomonadati</taxon>
        <taxon>Pseudomonadota</taxon>
        <taxon>Gammaproteobacteria</taxon>
        <taxon>Enterobacterales</taxon>
        <taxon>Enterobacteriaceae</taxon>
        <taxon>Klebsiella/Raoultella group</taxon>
        <taxon>Klebsiella</taxon>
        <taxon>Klebsiella pneumoniae complex</taxon>
    </lineage>
</organism>
<name>A0A060VSZ4_KLEPN</name>